<evidence type="ECO:0000256" key="2">
    <source>
        <dbReference type="SAM" id="MobiDB-lite"/>
    </source>
</evidence>
<dbReference type="Pfam" id="PF11740">
    <property type="entry name" value="KfrA_N"/>
    <property type="match status" value="1"/>
</dbReference>
<protein>
    <submittedName>
        <fullName evidence="4">Plasmid replication DNA-binding protein KfrA</fullName>
    </submittedName>
</protein>
<organism evidence="4 5">
    <name type="scientific">Sanguibacter antarcticus</name>
    <dbReference type="NCBI Taxonomy" id="372484"/>
    <lineage>
        <taxon>Bacteria</taxon>
        <taxon>Bacillati</taxon>
        <taxon>Actinomycetota</taxon>
        <taxon>Actinomycetes</taxon>
        <taxon>Micrococcales</taxon>
        <taxon>Sanguibacteraceae</taxon>
        <taxon>Sanguibacter</taxon>
    </lineage>
</organism>
<accession>A0A2A9E1H2</accession>
<keyword evidence="1" id="KW-0175">Coiled coil</keyword>
<evidence type="ECO:0000313" key="5">
    <source>
        <dbReference type="Proteomes" id="UP000225548"/>
    </source>
</evidence>
<dbReference type="RefSeq" id="WP_098453797.1">
    <property type="nucleotide sequence ID" value="NZ_PDJG01000001.1"/>
</dbReference>
<comment type="caution">
    <text evidence="4">The sequence shown here is derived from an EMBL/GenBank/DDBJ whole genome shotgun (WGS) entry which is preliminary data.</text>
</comment>
<reference evidence="4 5" key="1">
    <citation type="submission" date="2017-10" db="EMBL/GenBank/DDBJ databases">
        <title>Sequencing the genomes of 1000 actinobacteria strains.</title>
        <authorList>
            <person name="Klenk H.-P."/>
        </authorList>
    </citation>
    <scope>NUCLEOTIDE SEQUENCE [LARGE SCALE GENOMIC DNA]</scope>
    <source>
        <strain evidence="4 5">DSM 18966</strain>
    </source>
</reference>
<evidence type="ECO:0000313" key="4">
    <source>
        <dbReference type="EMBL" id="PFG32421.1"/>
    </source>
</evidence>
<dbReference type="EMBL" id="PDJG01000001">
    <property type="protein sequence ID" value="PFG32421.1"/>
    <property type="molecule type" value="Genomic_DNA"/>
</dbReference>
<feature type="region of interest" description="Disordered" evidence="2">
    <location>
        <begin position="1"/>
        <end position="28"/>
    </location>
</feature>
<proteinExistence type="predicted"/>
<sequence>MKLTHLGPSHASSRRFRPNQIPQGEGSRVGSSTVVVVRIRGGGIKERVFSAAEEIATESGATPTPTVALVRVRAQCSNADATRYLREWRSERAEHFRAEANVPAMPAAVDQAVRRSTTTLWSVAVQAARAEHDAALAAARASVEESRAEADSLAAQADETASVLGRTEIAWMTQSLEDARAELEEVRAQAARGAVEGTEQLRVAFEDARATREASTAESALSSKAASLACESRCTTCLASGFHGGVGLSRCHDARKCS</sequence>
<dbReference type="GO" id="GO:0003677">
    <property type="term" value="F:DNA binding"/>
    <property type="evidence" value="ECO:0007669"/>
    <property type="project" value="UniProtKB-KW"/>
</dbReference>
<dbReference type="AlphaFoldDB" id="A0A2A9E1H2"/>
<keyword evidence="5" id="KW-1185">Reference proteome</keyword>
<dbReference type="Proteomes" id="UP000225548">
    <property type="component" value="Unassembled WGS sequence"/>
</dbReference>
<evidence type="ECO:0000259" key="3">
    <source>
        <dbReference type="Pfam" id="PF11740"/>
    </source>
</evidence>
<feature type="domain" description="KfrA N-terminal DNA-binding" evidence="3">
    <location>
        <begin position="45"/>
        <end position="160"/>
    </location>
</feature>
<dbReference type="InterPro" id="IPR021104">
    <property type="entry name" value="KfrA_DNA-bd_N"/>
</dbReference>
<name>A0A2A9E1H2_9MICO</name>
<evidence type="ECO:0000256" key="1">
    <source>
        <dbReference type="SAM" id="Coils"/>
    </source>
</evidence>
<keyword evidence="4" id="KW-0238">DNA-binding</keyword>
<feature type="coiled-coil region" evidence="1">
    <location>
        <begin position="136"/>
        <end position="196"/>
    </location>
</feature>
<dbReference type="OrthoDB" id="4944700at2"/>
<gene>
    <name evidence="4" type="ORF">ATL42_0257</name>
</gene>